<dbReference type="Gene3D" id="3.30.160.150">
    <property type="entry name" value="Lipoprotein like domain"/>
    <property type="match status" value="1"/>
</dbReference>
<dbReference type="PROSITE" id="PS51257">
    <property type="entry name" value="PROKAR_LIPOPROTEIN"/>
    <property type="match status" value="1"/>
</dbReference>
<evidence type="ECO:0008006" key="3">
    <source>
        <dbReference type="Google" id="ProtNLM"/>
    </source>
</evidence>
<proteinExistence type="predicted"/>
<protein>
    <recommendedName>
        <fullName evidence="3">Lipopolysaccharide-assembly</fullName>
    </recommendedName>
</protein>
<accession>A0A5J4RXJ2</accession>
<evidence type="ECO:0000313" key="1">
    <source>
        <dbReference type="EMBL" id="KAA6338662.1"/>
    </source>
</evidence>
<dbReference type="GO" id="GO:0043165">
    <property type="term" value="P:Gram-negative-bacterium-type cell outer membrane assembly"/>
    <property type="evidence" value="ECO:0007669"/>
    <property type="project" value="InterPro"/>
</dbReference>
<name>A0A5J4RXJ2_9ZZZZ</name>
<dbReference type="EMBL" id="SNRY01000597">
    <property type="protein sequence ID" value="KAA6338662.1"/>
    <property type="molecule type" value="Genomic_DNA"/>
</dbReference>
<reference evidence="2" key="1">
    <citation type="submission" date="2019-03" db="EMBL/GenBank/DDBJ databases">
        <title>Single cell metagenomics reveals metabolic interactions within the superorganism composed of flagellate Streblomastix strix and complex community of Bacteroidetes bacteria on its surface.</title>
        <authorList>
            <person name="Treitli S.C."/>
            <person name="Kolisko M."/>
            <person name="Husnik F."/>
            <person name="Keeling P."/>
            <person name="Hampl V."/>
        </authorList>
    </citation>
    <scope>NUCLEOTIDE SEQUENCE</scope>
    <source>
        <strain evidence="2">STM</strain>
    </source>
</reference>
<evidence type="ECO:0000313" key="2">
    <source>
        <dbReference type="EMBL" id="KAA6338677.1"/>
    </source>
</evidence>
<sequence length="173" mass="19899">MHWTKKLRLTLQFLLLLSVTGACTVSYKFNGASINYDKVKTISIADFPIKATYVYIPLGTRFNEELKDLFIRQTRLKLVSVNADMEIDGEITGYTQHNEAIRSDGYASETKLTITINMRFTNNTNHDEDFERQFSAFRTYDSSQLLTTVQDDLIAQMTKDITEQIFNATVANW</sequence>
<comment type="caution">
    <text evidence="2">The sequence shown here is derived from an EMBL/GenBank/DDBJ whole genome shotgun (WGS) entry which is preliminary data.</text>
</comment>
<dbReference type="AlphaFoldDB" id="A0A5J4RXJ2"/>
<dbReference type="GO" id="GO:0019867">
    <property type="term" value="C:outer membrane"/>
    <property type="evidence" value="ECO:0007669"/>
    <property type="project" value="InterPro"/>
</dbReference>
<gene>
    <name evidence="1" type="ORF">EZS27_013338</name>
    <name evidence="2" type="ORF">EZS27_013353</name>
</gene>
<dbReference type="EMBL" id="SNRY01000597">
    <property type="protein sequence ID" value="KAA6338677.1"/>
    <property type="molecule type" value="Genomic_DNA"/>
</dbReference>
<dbReference type="InterPro" id="IPR007485">
    <property type="entry name" value="LPS_assembly_LptE"/>
</dbReference>
<dbReference type="Pfam" id="PF04390">
    <property type="entry name" value="LptE"/>
    <property type="match status" value="1"/>
</dbReference>
<organism evidence="2">
    <name type="scientific">termite gut metagenome</name>
    <dbReference type="NCBI Taxonomy" id="433724"/>
    <lineage>
        <taxon>unclassified sequences</taxon>
        <taxon>metagenomes</taxon>
        <taxon>organismal metagenomes</taxon>
    </lineage>
</organism>